<evidence type="ECO:0000256" key="3">
    <source>
        <dbReference type="ARBA" id="ARBA00022475"/>
    </source>
</evidence>
<feature type="transmembrane region" description="Helical" evidence="8">
    <location>
        <begin position="240"/>
        <end position="262"/>
    </location>
</feature>
<evidence type="ECO:0000256" key="6">
    <source>
        <dbReference type="ARBA" id="ARBA00023136"/>
    </source>
</evidence>
<evidence type="ECO:0000256" key="2">
    <source>
        <dbReference type="ARBA" id="ARBA00008017"/>
    </source>
</evidence>
<feature type="transmembrane region" description="Helical" evidence="8">
    <location>
        <begin position="274"/>
        <end position="297"/>
    </location>
</feature>
<feature type="domain" description="Moderate conductance mechanosensitive channel YbiO-like transmembrane helix 1" evidence="12">
    <location>
        <begin position="429"/>
        <end position="511"/>
    </location>
</feature>
<evidence type="ECO:0000259" key="12">
    <source>
        <dbReference type="Pfam" id="PF25392"/>
    </source>
</evidence>
<feature type="domain" description="Mechanosensitive ion channel MscS" evidence="10">
    <location>
        <begin position="617"/>
        <end position="680"/>
    </location>
</feature>
<feature type="compositionally biased region" description="Basic and acidic residues" evidence="7">
    <location>
        <begin position="804"/>
        <end position="815"/>
    </location>
</feature>
<dbReference type="PANTHER" id="PTHR30460:SF0">
    <property type="entry name" value="MODERATE CONDUCTANCE MECHANOSENSITIVE CHANNEL YBIO"/>
    <property type="match status" value="1"/>
</dbReference>
<dbReference type="Gene3D" id="3.30.70.100">
    <property type="match status" value="1"/>
</dbReference>
<accession>A0A8J4HBK2</accession>
<dbReference type="InterPro" id="IPR049142">
    <property type="entry name" value="MS_channel_1st"/>
</dbReference>
<dbReference type="GO" id="GO:0008381">
    <property type="term" value="F:mechanosensitive monoatomic ion channel activity"/>
    <property type="evidence" value="ECO:0007669"/>
    <property type="project" value="InterPro"/>
</dbReference>
<evidence type="ECO:0000256" key="7">
    <source>
        <dbReference type="SAM" id="MobiDB-lite"/>
    </source>
</evidence>
<evidence type="ECO:0000256" key="4">
    <source>
        <dbReference type="ARBA" id="ARBA00022692"/>
    </source>
</evidence>
<dbReference type="InterPro" id="IPR023408">
    <property type="entry name" value="MscS_beta-dom_sf"/>
</dbReference>
<dbReference type="SUPFAM" id="SSF82689">
    <property type="entry name" value="Mechanosensitive channel protein MscS (YggB), C-terminal domain"/>
    <property type="match status" value="1"/>
</dbReference>
<evidence type="ECO:0000259" key="11">
    <source>
        <dbReference type="Pfam" id="PF21088"/>
    </source>
</evidence>
<sequence length="815" mass="86542">MGRFLFLLILLLVILLLGAALPALAQTPQAGAAAANAPILDRQTADELITDLQDPQRRAKLIAALKALSSAAGVAHPPPPAVTRLALPLAPNSLGAQVLVDAATRLQQGSKHLVKHIQSATDFQDIGAWLSDTATDPAAQQRFLAALWRLALILAIGLTADVIAQRSLNRPRSTLERLVHGPGDEEARLASEAGQAGTGQAGAGQAGSGPGSPDEPLDPAPAEPESSQIIAIPLQRLPFVLLRFLLELIPALILLGLVYGLLSTPLAGSPSTQVVIMAVVDAFVLVQVMMSAVRALVSPANPGLRVFHIDDDAARGITRWVRRIVAVAVFGYAIAEVGLVFGLDPDAHEALLKIIALIVHVMLVVVVFRNRGVIAGWIRPGVDDGGTIARARHRIARIWHWVAILAILGLWLVWALGVPDQYGLLLRGTVLSLVILGLGRASSQTLLGALDRLFRVSTKPLPGADIVPGLAGLSARARRYYRLLRATASSISTAVIVVVLLQIWGFGAFDWFSDGALGGRVVSALLTIALVLFLTLAVWEGVNEAIQRRLQRLTSEGHAARASRVRTLLPMIRSALAVLLFLIAGPVAMSEIGINIAPLLAGAGIVGVAIGFGSQKLVQDLITGIFLLLENAMQVGDWVTLAGESGTVEALSVRTIRLRASDGSVHIIPFSAVTTVNNSNRGLGNAAVNVAVSYKEDTDRVSETLKEIVAGMRKDPAYQRGMLSDLQLWGVDKIEGGAVTIAGQIVCTDTARWSVQREFHRRLKKRFEELGIEIANPTQTVLLVSRAGPETAPVSQTVAAPEADQPRRNHPEAAQ</sequence>
<dbReference type="InterPro" id="IPR010920">
    <property type="entry name" value="LSM_dom_sf"/>
</dbReference>
<comment type="similarity">
    <text evidence="2">Belongs to the MscS (TC 1.A.23) family.</text>
</comment>
<dbReference type="SUPFAM" id="SSF50182">
    <property type="entry name" value="Sm-like ribonucleoproteins"/>
    <property type="match status" value="1"/>
</dbReference>
<keyword evidence="9" id="KW-0732">Signal</keyword>
<protein>
    <submittedName>
        <fullName evidence="13">Mechanosensitive ion channel</fullName>
    </submittedName>
</protein>
<feature type="transmembrane region" description="Helical" evidence="8">
    <location>
        <begin position="567"/>
        <end position="586"/>
    </location>
</feature>
<dbReference type="InterPro" id="IPR011066">
    <property type="entry name" value="MscS_channel_C_sf"/>
</dbReference>
<keyword evidence="5 8" id="KW-1133">Transmembrane helix</keyword>
<evidence type="ECO:0000256" key="5">
    <source>
        <dbReference type="ARBA" id="ARBA00022989"/>
    </source>
</evidence>
<gene>
    <name evidence="13" type="ORF">ENY07_06665</name>
</gene>
<feature type="region of interest" description="Disordered" evidence="7">
    <location>
        <begin position="791"/>
        <end position="815"/>
    </location>
</feature>
<feature type="transmembrane region" description="Helical" evidence="8">
    <location>
        <begin position="483"/>
        <end position="504"/>
    </location>
</feature>
<feature type="transmembrane region" description="Helical" evidence="8">
    <location>
        <begin position="143"/>
        <end position="164"/>
    </location>
</feature>
<organism evidence="13">
    <name type="scientific">Acidicaldus sp</name>
    <dbReference type="NCBI Taxonomy" id="1872105"/>
    <lineage>
        <taxon>Bacteria</taxon>
        <taxon>Pseudomonadati</taxon>
        <taxon>Pseudomonadota</taxon>
        <taxon>Alphaproteobacteria</taxon>
        <taxon>Acetobacterales</taxon>
        <taxon>Acetobacteraceae</taxon>
        <taxon>Acidicaldus</taxon>
    </lineage>
</organism>
<feature type="transmembrane region" description="Helical" evidence="8">
    <location>
        <begin position="324"/>
        <end position="344"/>
    </location>
</feature>
<dbReference type="InterPro" id="IPR057485">
    <property type="entry name" value="YbiO-like_TM1"/>
</dbReference>
<dbReference type="Gene3D" id="2.30.30.60">
    <property type="match status" value="1"/>
</dbReference>
<feature type="transmembrane region" description="Helical" evidence="8">
    <location>
        <begin position="524"/>
        <end position="546"/>
    </location>
</feature>
<keyword evidence="4 8" id="KW-0812">Transmembrane</keyword>
<evidence type="ECO:0000256" key="8">
    <source>
        <dbReference type="SAM" id="Phobius"/>
    </source>
</evidence>
<dbReference type="InterPro" id="IPR011014">
    <property type="entry name" value="MscS_channel_TM-2"/>
</dbReference>
<dbReference type="Pfam" id="PF25392">
    <property type="entry name" value="MS_channel_TM1"/>
    <property type="match status" value="1"/>
</dbReference>
<dbReference type="Pfam" id="PF00924">
    <property type="entry name" value="MS_channel_2nd"/>
    <property type="match status" value="1"/>
</dbReference>
<dbReference type="InterPro" id="IPR006685">
    <property type="entry name" value="MscS_channel_2nd"/>
</dbReference>
<feature type="transmembrane region" description="Helical" evidence="8">
    <location>
        <begin position="350"/>
        <end position="368"/>
    </location>
</feature>
<keyword evidence="6 8" id="KW-0472">Membrane</keyword>
<comment type="caution">
    <text evidence="13">The sequence shown here is derived from an EMBL/GenBank/DDBJ whole genome shotgun (WGS) entry which is preliminary data.</text>
</comment>
<dbReference type="GO" id="GO:0005886">
    <property type="term" value="C:plasma membrane"/>
    <property type="evidence" value="ECO:0007669"/>
    <property type="project" value="UniProtKB-SubCell"/>
</dbReference>
<reference evidence="13" key="1">
    <citation type="journal article" date="2020" name="mSystems">
        <title>Genome- and Community-Level Interaction Insights into Carbon Utilization and Element Cycling Functions of Hydrothermarchaeota in Hydrothermal Sediment.</title>
        <authorList>
            <person name="Zhou Z."/>
            <person name="Liu Y."/>
            <person name="Xu W."/>
            <person name="Pan J."/>
            <person name="Luo Z.H."/>
            <person name="Li M."/>
        </authorList>
    </citation>
    <scope>NUCLEOTIDE SEQUENCE</scope>
    <source>
        <strain evidence="13">SpSt-997</strain>
    </source>
</reference>
<evidence type="ECO:0000313" key="13">
    <source>
        <dbReference type="EMBL" id="HGC42886.1"/>
    </source>
</evidence>
<feature type="region of interest" description="Disordered" evidence="7">
    <location>
        <begin position="186"/>
        <end position="223"/>
    </location>
</feature>
<feature type="chain" id="PRO_5035324855" evidence="9">
    <location>
        <begin position="26"/>
        <end position="815"/>
    </location>
</feature>
<dbReference type="EMBL" id="DTQM01000122">
    <property type="protein sequence ID" value="HGC42886.1"/>
    <property type="molecule type" value="Genomic_DNA"/>
</dbReference>
<feature type="transmembrane region" description="Helical" evidence="8">
    <location>
        <begin position="592"/>
        <end position="612"/>
    </location>
</feature>
<dbReference type="Gene3D" id="1.10.287.1260">
    <property type="match status" value="1"/>
</dbReference>
<name>A0A8J4HBK2_9PROT</name>
<evidence type="ECO:0000259" key="10">
    <source>
        <dbReference type="Pfam" id="PF00924"/>
    </source>
</evidence>
<feature type="signal peptide" evidence="9">
    <location>
        <begin position="1"/>
        <end position="25"/>
    </location>
</feature>
<comment type="subcellular location">
    <subcellularLocation>
        <location evidence="1">Cell membrane</location>
        <topology evidence="1">Multi-pass membrane protein</topology>
    </subcellularLocation>
</comment>
<feature type="transmembrane region" description="Helical" evidence="8">
    <location>
        <begin position="422"/>
        <end position="439"/>
    </location>
</feature>
<dbReference type="SUPFAM" id="SSF82861">
    <property type="entry name" value="Mechanosensitive channel protein MscS (YggB), transmembrane region"/>
    <property type="match status" value="1"/>
</dbReference>
<dbReference type="Pfam" id="PF21088">
    <property type="entry name" value="MS_channel_1st"/>
    <property type="match status" value="1"/>
</dbReference>
<dbReference type="PANTHER" id="PTHR30460">
    <property type="entry name" value="MODERATE CONDUCTANCE MECHANOSENSITIVE CHANNEL YBIO"/>
    <property type="match status" value="1"/>
</dbReference>
<feature type="domain" description="Mechanosensitive ion channel transmembrane helices 2/3" evidence="11">
    <location>
        <begin position="576"/>
        <end position="615"/>
    </location>
</feature>
<evidence type="ECO:0000256" key="1">
    <source>
        <dbReference type="ARBA" id="ARBA00004651"/>
    </source>
</evidence>
<dbReference type="InterPro" id="IPR045276">
    <property type="entry name" value="YbiO_bact"/>
</dbReference>
<dbReference type="AlphaFoldDB" id="A0A8J4HBK2"/>
<feature type="transmembrane region" description="Helical" evidence="8">
    <location>
        <begin position="398"/>
        <end position="416"/>
    </location>
</feature>
<keyword evidence="3" id="KW-1003">Cell membrane</keyword>
<proteinExistence type="inferred from homology"/>
<feature type="compositionally biased region" description="Gly residues" evidence="7">
    <location>
        <begin position="196"/>
        <end position="210"/>
    </location>
</feature>
<evidence type="ECO:0000256" key="9">
    <source>
        <dbReference type="SAM" id="SignalP"/>
    </source>
</evidence>